<accession>A0A7I9Z3C3</accession>
<dbReference type="Pfam" id="PF13847">
    <property type="entry name" value="Methyltransf_31"/>
    <property type="match status" value="1"/>
</dbReference>
<dbReference type="InterPro" id="IPR036390">
    <property type="entry name" value="WH_DNA-bd_sf"/>
</dbReference>
<dbReference type="InterPro" id="IPR053173">
    <property type="entry name" value="SAM-binding_MTase"/>
</dbReference>
<dbReference type="AlphaFoldDB" id="A0A7I9Z3C3"/>
<dbReference type="SUPFAM" id="SSF46785">
    <property type="entry name" value="Winged helix' DNA-binding domain"/>
    <property type="match status" value="1"/>
</dbReference>
<dbReference type="Proteomes" id="UP000465301">
    <property type="component" value="Unassembled WGS sequence"/>
</dbReference>
<dbReference type="Pfam" id="PF21320">
    <property type="entry name" value="WHD_Rv2258c"/>
    <property type="match status" value="1"/>
</dbReference>
<dbReference type="CDD" id="cd02440">
    <property type="entry name" value="AdoMet_MTases"/>
    <property type="match status" value="1"/>
</dbReference>
<evidence type="ECO:0000313" key="4">
    <source>
        <dbReference type="Proteomes" id="UP000465301"/>
    </source>
</evidence>
<dbReference type="InterPro" id="IPR048711">
    <property type="entry name" value="WHD_Rv2258c"/>
</dbReference>
<evidence type="ECO:0000313" key="3">
    <source>
        <dbReference type="EMBL" id="GFG95449.1"/>
    </source>
</evidence>
<dbReference type="InterPro" id="IPR025714">
    <property type="entry name" value="Methyltranfer_dom"/>
</dbReference>
<name>A0A7I9Z3C3_9MYCO</name>
<comment type="caution">
    <text evidence="3">The sequence shown here is derived from an EMBL/GenBank/DDBJ whole genome shotgun (WGS) entry which is preliminary data.</text>
</comment>
<feature type="domain" description="Methyltransferase" evidence="1">
    <location>
        <begin position="197"/>
        <end position="312"/>
    </location>
</feature>
<dbReference type="PANTHER" id="PTHR45128:SF1">
    <property type="entry name" value="S-ADENOSYLMETHIONINE-DEPENDENT METHYLTRANSFERASE RV2258C"/>
    <property type="match status" value="1"/>
</dbReference>
<evidence type="ECO:0000259" key="1">
    <source>
        <dbReference type="Pfam" id="PF13847"/>
    </source>
</evidence>
<dbReference type="InterPro" id="IPR029063">
    <property type="entry name" value="SAM-dependent_MTases_sf"/>
</dbReference>
<dbReference type="EMBL" id="BLLA01000001">
    <property type="protein sequence ID" value="GFG95449.1"/>
    <property type="molecule type" value="Genomic_DNA"/>
</dbReference>
<keyword evidence="4" id="KW-1185">Reference proteome</keyword>
<gene>
    <name evidence="3" type="ORF">MTIM_13280</name>
</gene>
<proteinExistence type="predicted"/>
<organism evidence="3 4">
    <name type="scientific">Mycobacterium timonense</name>
    <dbReference type="NCBI Taxonomy" id="701043"/>
    <lineage>
        <taxon>Bacteria</taxon>
        <taxon>Bacillati</taxon>
        <taxon>Actinomycetota</taxon>
        <taxon>Actinomycetes</taxon>
        <taxon>Mycobacteriales</taxon>
        <taxon>Mycobacteriaceae</taxon>
        <taxon>Mycobacterium</taxon>
        <taxon>Mycobacterium avium complex (MAC)</taxon>
    </lineage>
</organism>
<sequence length="379" mass="40043">MGSNLLFAAIHLAAGCPPIEPGVASQDVTARETTEEFTERIAATLDGASLTILLSIGHQTGLLDTMAGLGPATSAQIADAAGLNERYVREWLGGMTTGHVVEYDPDAATYSLPAHRAGVLTRAAGPQNLAVVAQFLPLLGEVEQKIIGCFRAGGGLPYSEFPRFHQLMAEESGAMYDASLVDVVLPLVDGLVERLRAGVDVADFGCGSGHAINVMAQAFPASRFTGIDFSEQAIATGTREAAERGLTNATFESHDLPELDKVEAYDVITVFDAIHDQARPARVLENIYRALRPGGVLLMADIKASSRLEENVGVPMSTYLYTTSLMHCMTVSLALDGAGLGTAWGTQLAVAMLGDAGFGDVRVAELDADPINNYYIATK</sequence>
<protein>
    <submittedName>
        <fullName evidence="3">Transcriptional regulator</fullName>
    </submittedName>
</protein>
<reference evidence="3 4" key="1">
    <citation type="journal article" date="2019" name="Emerg. Microbes Infect.">
        <title>Comprehensive subspecies identification of 175 nontuberculous mycobacteria species based on 7547 genomic profiles.</title>
        <authorList>
            <person name="Matsumoto Y."/>
            <person name="Kinjo T."/>
            <person name="Motooka D."/>
            <person name="Nabeya D."/>
            <person name="Jung N."/>
            <person name="Uechi K."/>
            <person name="Horii T."/>
            <person name="Iida T."/>
            <person name="Fujita J."/>
            <person name="Nakamura S."/>
        </authorList>
    </citation>
    <scope>NUCLEOTIDE SEQUENCE [LARGE SCALE GENOMIC DNA]</scope>
    <source>
        <strain evidence="3 4">JCM 30726</strain>
    </source>
</reference>
<dbReference type="PANTHER" id="PTHR45128">
    <property type="entry name" value="METHYLTRANSFERASE TYPE 11"/>
    <property type="match status" value="1"/>
</dbReference>
<dbReference type="SUPFAM" id="SSF53335">
    <property type="entry name" value="S-adenosyl-L-methionine-dependent methyltransferases"/>
    <property type="match status" value="1"/>
</dbReference>
<evidence type="ECO:0000259" key="2">
    <source>
        <dbReference type="Pfam" id="PF21320"/>
    </source>
</evidence>
<feature type="domain" description="S-adenosylmethionine-dependent methyltransferase Rv2258c-like winged HTH" evidence="2">
    <location>
        <begin position="48"/>
        <end position="122"/>
    </location>
</feature>
<dbReference type="Gene3D" id="3.40.50.150">
    <property type="entry name" value="Vaccinia Virus protein VP39"/>
    <property type="match status" value="1"/>
</dbReference>